<dbReference type="RefSeq" id="WP_377773705.1">
    <property type="nucleotide sequence ID" value="NZ_JBHUHO010000033.1"/>
</dbReference>
<reference evidence="8" key="1">
    <citation type="journal article" date="2019" name="Int. J. Syst. Evol. Microbiol.">
        <title>The Global Catalogue of Microorganisms (GCM) 10K type strain sequencing project: providing services to taxonomists for standard genome sequencing and annotation.</title>
        <authorList>
            <consortium name="The Broad Institute Genomics Platform"/>
            <consortium name="The Broad Institute Genome Sequencing Center for Infectious Disease"/>
            <person name="Wu L."/>
            <person name="Ma J."/>
        </authorList>
    </citation>
    <scope>NUCLEOTIDE SEQUENCE [LARGE SCALE GENOMIC DNA]</scope>
    <source>
        <strain evidence="8">GH52</strain>
    </source>
</reference>
<evidence type="ECO:0000313" key="7">
    <source>
        <dbReference type="EMBL" id="MFD2116991.1"/>
    </source>
</evidence>
<protein>
    <recommendedName>
        <fullName evidence="6">Flagellar secretion chaperone FliS</fullName>
    </recommendedName>
</protein>
<dbReference type="PANTHER" id="PTHR34773:SF1">
    <property type="entry name" value="FLAGELLAR SECRETION CHAPERONE FLIS"/>
    <property type="match status" value="1"/>
</dbReference>
<dbReference type="Proteomes" id="UP001597362">
    <property type="component" value="Unassembled WGS sequence"/>
</dbReference>
<dbReference type="InterPro" id="IPR003713">
    <property type="entry name" value="FliS"/>
</dbReference>
<dbReference type="PANTHER" id="PTHR34773">
    <property type="entry name" value="FLAGELLAR SECRETION CHAPERONE FLIS"/>
    <property type="match status" value="1"/>
</dbReference>
<evidence type="ECO:0000256" key="5">
    <source>
        <dbReference type="ARBA" id="ARBA00023186"/>
    </source>
</evidence>
<dbReference type="SUPFAM" id="SSF101116">
    <property type="entry name" value="Flagellar export chaperone FliS"/>
    <property type="match status" value="1"/>
</dbReference>
<evidence type="ECO:0000256" key="3">
    <source>
        <dbReference type="ARBA" id="ARBA00022490"/>
    </source>
</evidence>
<evidence type="ECO:0000256" key="2">
    <source>
        <dbReference type="ARBA" id="ARBA00008787"/>
    </source>
</evidence>
<evidence type="ECO:0000256" key="1">
    <source>
        <dbReference type="ARBA" id="ARBA00004514"/>
    </source>
</evidence>
<keyword evidence="7" id="KW-0966">Cell projection</keyword>
<comment type="subcellular location">
    <subcellularLocation>
        <location evidence="1 6">Cytoplasm</location>
        <location evidence="1 6">Cytosol</location>
    </subcellularLocation>
</comment>
<dbReference type="Pfam" id="PF02561">
    <property type="entry name" value="FliS"/>
    <property type="match status" value="1"/>
</dbReference>
<gene>
    <name evidence="7" type="primary">fliS</name>
    <name evidence="7" type="ORF">ACFSJH_14775</name>
</gene>
<comment type="caution">
    <text evidence="7">The sequence shown here is derived from an EMBL/GenBank/DDBJ whole genome shotgun (WGS) entry which is preliminary data.</text>
</comment>
<evidence type="ECO:0000313" key="8">
    <source>
        <dbReference type="Proteomes" id="UP001597362"/>
    </source>
</evidence>
<dbReference type="EMBL" id="JBHUHO010000033">
    <property type="protein sequence ID" value="MFD2116991.1"/>
    <property type="molecule type" value="Genomic_DNA"/>
</dbReference>
<dbReference type="CDD" id="cd16098">
    <property type="entry name" value="FliS"/>
    <property type="match status" value="1"/>
</dbReference>
<keyword evidence="3 6" id="KW-0963">Cytoplasm</keyword>
<keyword evidence="8" id="KW-1185">Reference proteome</keyword>
<dbReference type="InterPro" id="IPR036584">
    <property type="entry name" value="FliS_sf"/>
</dbReference>
<accession>A0ABW4YMR9</accession>
<evidence type="ECO:0000256" key="4">
    <source>
        <dbReference type="ARBA" id="ARBA00022795"/>
    </source>
</evidence>
<proteinExistence type="inferred from homology"/>
<name>A0ABW4YMR9_9BACL</name>
<dbReference type="Gene3D" id="1.20.120.340">
    <property type="entry name" value="Flagellar protein FliS"/>
    <property type="match status" value="1"/>
</dbReference>
<keyword evidence="7" id="KW-0282">Flagellum</keyword>
<keyword evidence="7" id="KW-0969">Cilium</keyword>
<sequence length="130" mass="14894">MFPNRNGYQVYQRNKYETASPHKLILMLYEGAIRYSQQAIVAINKNDIKESNRLLQKVQDIIYELVATLNHDSGGSLAANLQNIYMYIIDILVKANINKDIVHIEESITLLTEIKQAWEELGKEVSINNG</sequence>
<comment type="similarity">
    <text evidence="2 6">Belongs to the FliS family.</text>
</comment>
<dbReference type="PIRSF" id="PIRSF039090">
    <property type="entry name" value="Flis"/>
    <property type="match status" value="1"/>
</dbReference>
<dbReference type="NCBIfam" id="TIGR00208">
    <property type="entry name" value="fliS"/>
    <property type="match status" value="1"/>
</dbReference>
<organism evidence="7 8">
    <name type="scientific">Paenibacillus yanchengensis</name>
    <dbReference type="NCBI Taxonomy" id="2035833"/>
    <lineage>
        <taxon>Bacteria</taxon>
        <taxon>Bacillati</taxon>
        <taxon>Bacillota</taxon>
        <taxon>Bacilli</taxon>
        <taxon>Bacillales</taxon>
        <taxon>Paenibacillaceae</taxon>
        <taxon>Paenibacillus</taxon>
    </lineage>
</organism>
<keyword evidence="4 6" id="KW-1005">Bacterial flagellum biogenesis</keyword>
<keyword evidence="5" id="KW-0143">Chaperone</keyword>
<evidence type="ECO:0000256" key="6">
    <source>
        <dbReference type="PIRNR" id="PIRNR039090"/>
    </source>
</evidence>